<keyword evidence="1" id="KW-1133">Transmembrane helix</keyword>
<feature type="transmembrane region" description="Helical" evidence="1">
    <location>
        <begin position="33"/>
        <end position="54"/>
    </location>
</feature>
<evidence type="ECO:0000256" key="1">
    <source>
        <dbReference type="SAM" id="Phobius"/>
    </source>
</evidence>
<evidence type="ECO:0000313" key="2">
    <source>
        <dbReference type="EMBL" id="KAJ3785419.1"/>
    </source>
</evidence>
<gene>
    <name evidence="2" type="ORF">GGU10DRAFT_354884</name>
</gene>
<dbReference type="Proteomes" id="UP001163798">
    <property type="component" value="Unassembled WGS sequence"/>
</dbReference>
<protein>
    <submittedName>
        <fullName evidence="2">Uncharacterized protein</fullName>
    </submittedName>
</protein>
<keyword evidence="1" id="KW-0472">Membrane</keyword>
<keyword evidence="1" id="KW-0812">Transmembrane</keyword>
<keyword evidence="3" id="KW-1185">Reference proteome</keyword>
<sequence length="262" mass="29344">MDTHDTRTGFLERVIFIILLIKVAFLVPNESEFQVRAGLYLTLLTLTLCFCFLLKPTKPIMLPLPLKTLLISLLCITNVVVVVNALPAPGSSSQEAAVVAKAASGSNQLKLIGYLVFQTEKDAKPFKDRKFPNMESHKDDWFPQLIYSHYTPPKGYYVCKVYGATDFVETIKEHSRYSSRTVTFDSTQSPNRGVVMISPVLSSVSKQELQMLVPTAILTLHPPIVICENLSGQRTPVADWTDLGVKESLPDQYIKEVRKQPK</sequence>
<feature type="transmembrane region" description="Helical" evidence="1">
    <location>
        <begin position="66"/>
        <end position="86"/>
    </location>
</feature>
<feature type="transmembrane region" description="Helical" evidence="1">
    <location>
        <begin position="10"/>
        <end position="27"/>
    </location>
</feature>
<comment type="caution">
    <text evidence="2">The sequence shown here is derived from an EMBL/GenBank/DDBJ whole genome shotgun (WGS) entry which is preliminary data.</text>
</comment>
<dbReference type="EMBL" id="MU793342">
    <property type="protein sequence ID" value="KAJ3785419.1"/>
    <property type="molecule type" value="Genomic_DNA"/>
</dbReference>
<name>A0AA38NM17_9AGAR</name>
<dbReference type="AlphaFoldDB" id="A0AA38NM17"/>
<organism evidence="2 3">
    <name type="scientific">Lentinula aff. detonsa</name>
    <dbReference type="NCBI Taxonomy" id="2804958"/>
    <lineage>
        <taxon>Eukaryota</taxon>
        <taxon>Fungi</taxon>
        <taxon>Dikarya</taxon>
        <taxon>Basidiomycota</taxon>
        <taxon>Agaricomycotina</taxon>
        <taxon>Agaricomycetes</taxon>
        <taxon>Agaricomycetidae</taxon>
        <taxon>Agaricales</taxon>
        <taxon>Marasmiineae</taxon>
        <taxon>Omphalotaceae</taxon>
        <taxon>Lentinula</taxon>
    </lineage>
</organism>
<proteinExistence type="predicted"/>
<accession>A0AA38NM17</accession>
<evidence type="ECO:0000313" key="3">
    <source>
        <dbReference type="Proteomes" id="UP001163798"/>
    </source>
</evidence>
<reference evidence="2" key="1">
    <citation type="submission" date="2022-08" db="EMBL/GenBank/DDBJ databases">
        <authorList>
            <consortium name="DOE Joint Genome Institute"/>
            <person name="Min B."/>
            <person name="Riley R."/>
            <person name="Sierra-Patev S."/>
            <person name="Naranjo-Ortiz M."/>
            <person name="Looney B."/>
            <person name="Konkel Z."/>
            <person name="Slot J.C."/>
            <person name="Sakamoto Y."/>
            <person name="Steenwyk J.L."/>
            <person name="Rokas A."/>
            <person name="Carro J."/>
            <person name="Camarero S."/>
            <person name="Ferreira P."/>
            <person name="Molpeceres G."/>
            <person name="Ruiz-Duenas F.J."/>
            <person name="Serrano A."/>
            <person name="Henrissat B."/>
            <person name="Drula E."/>
            <person name="Hughes K.W."/>
            <person name="Mata J.L."/>
            <person name="Ishikawa N.K."/>
            <person name="Vargas-Isla R."/>
            <person name="Ushijima S."/>
            <person name="Smith C.A."/>
            <person name="Ahrendt S."/>
            <person name="Andreopoulos W."/>
            <person name="He G."/>
            <person name="Labutti K."/>
            <person name="Lipzen A."/>
            <person name="Ng V."/>
            <person name="Sandor L."/>
            <person name="Barry K."/>
            <person name="Martinez A.T."/>
            <person name="Xiao Y."/>
            <person name="Gibbons J.G."/>
            <person name="Terashima K."/>
            <person name="Hibbett D.S."/>
            <person name="Grigoriev I.V."/>
        </authorList>
    </citation>
    <scope>NUCLEOTIDE SEQUENCE</scope>
    <source>
        <strain evidence="2">TFB10291</strain>
    </source>
</reference>